<dbReference type="InterPro" id="IPR007428">
    <property type="entry name" value="MlaA"/>
</dbReference>
<protein>
    <recommendedName>
        <fullName evidence="4">AB hydrolase-1 domain-containing protein</fullName>
    </recommendedName>
</protein>
<dbReference type="AlphaFoldDB" id="A0A423PJY8"/>
<dbReference type="InterPro" id="IPR029058">
    <property type="entry name" value="AB_hydrolase_fold"/>
</dbReference>
<evidence type="ECO:0000313" key="2">
    <source>
        <dbReference type="EMBL" id="ROO25899.1"/>
    </source>
</evidence>
<name>A0A423PJY8_9GAMM</name>
<feature type="compositionally biased region" description="Gly residues" evidence="1">
    <location>
        <begin position="10"/>
        <end position="20"/>
    </location>
</feature>
<evidence type="ECO:0000313" key="3">
    <source>
        <dbReference type="Proteomes" id="UP000285310"/>
    </source>
</evidence>
<accession>A0A423PJY8</accession>
<keyword evidence="3" id="KW-1185">Reference proteome</keyword>
<proteinExistence type="predicted"/>
<dbReference type="PANTHER" id="PTHR30035">
    <property type="entry name" value="LIPOPROTEIN VACJ-RELATED"/>
    <property type="match status" value="1"/>
</dbReference>
<dbReference type="PANTHER" id="PTHR30035:SF1">
    <property type="entry name" value="AB HYDROLASE-1 DOMAIN-CONTAINING PROTEIN"/>
    <property type="match status" value="1"/>
</dbReference>
<evidence type="ECO:0008006" key="4">
    <source>
        <dbReference type="Google" id="ProtNLM"/>
    </source>
</evidence>
<dbReference type="InParanoid" id="A0A423PJY8"/>
<evidence type="ECO:0000256" key="1">
    <source>
        <dbReference type="SAM" id="MobiDB-lite"/>
    </source>
</evidence>
<dbReference type="EMBL" id="AYKG01000042">
    <property type="protein sequence ID" value="ROO25899.1"/>
    <property type="molecule type" value="Genomic_DNA"/>
</dbReference>
<dbReference type="SUPFAM" id="SSF53474">
    <property type="entry name" value="alpha/beta-Hydrolases"/>
    <property type="match status" value="1"/>
</dbReference>
<feature type="region of interest" description="Disordered" evidence="1">
    <location>
        <begin position="1"/>
        <end position="35"/>
    </location>
</feature>
<dbReference type="Proteomes" id="UP000285310">
    <property type="component" value="Unassembled WGS sequence"/>
</dbReference>
<organism evidence="2 3">
    <name type="scientific">Salinisphaera japonica YTM-1</name>
    <dbReference type="NCBI Taxonomy" id="1209778"/>
    <lineage>
        <taxon>Bacteria</taxon>
        <taxon>Pseudomonadati</taxon>
        <taxon>Pseudomonadota</taxon>
        <taxon>Gammaproteobacteria</taxon>
        <taxon>Salinisphaerales</taxon>
        <taxon>Salinisphaeraceae</taxon>
        <taxon>Salinisphaera</taxon>
    </lineage>
</organism>
<dbReference type="Gene3D" id="3.40.50.1820">
    <property type="entry name" value="alpha/beta hydrolase"/>
    <property type="match status" value="1"/>
</dbReference>
<comment type="caution">
    <text evidence="2">The sequence shown here is derived from an EMBL/GenBank/DDBJ whole genome shotgun (WGS) entry which is preliminary data.</text>
</comment>
<sequence length="446" mass="47400">MLAACATGPGVEGASGGGIAPGPDTASNGPAAESVAANTGPVAPYPIKNPLTATVLGTPDKLKAKLPEDAPITVRQIEPLIARDTPSTLRYARPLNYMFTPQAKPAPLAFVIAGTGSSALSSKCVLLSRALYAAGYSVACLPSPTAVTFMLGAAEHPVPGRMPTDVADLYRLMHAVRDDAASQIDITGYGLTGWSLGATEAAFVARHDATAADADERFDFSRVVLLNPAVSVWDSVGRMDALLDKSLPGGITQVPEFLAKGLGGLKNVYAKNESLRFNEDFLYKAYESGAADQDDIGALIGLAFRLSLANMAFAADVLSHSDVIVPEDVDLGPYDDLGVYFQRSFSMTFDDYIEQLLVPYWNRDGRSVPKAELIREADLHSIAAFLAADDDMRVFTSADDPILGDSEVAFLRDTFGERARVRPNGGHMGNLSYQKTIAALQDYFAP</sequence>
<dbReference type="GO" id="GO:0016020">
    <property type="term" value="C:membrane"/>
    <property type="evidence" value="ECO:0007669"/>
    <property type="project" value="InterPro"/>
</dbReference>
<reference evidence="2 3" key="1">
    <citation type="submission" date="2013-10" db="EMBL/GenBank/DDBJ databases">
        <title>Salinisphaera japonica YTM-1 Genome Sequencing.</title>
        <authorList>
            <person name="Lai Q."/>
            <person name="Li C."/>
            <person name="Shao Z."/>
        </authorList>
    </citation>
    <scope>NUCLEOTIDE SEQUENCE [LARGE SCALE GENOMIC DNA]</scope>
    <source>
        <strain evidence="2 3">YTM-1</strain>
    </source>
</reference>
<gene>
    <name evidence="2" type="ORF">SAJA_12115</name>
</gene>